<feature type="binding site" evidence="8">
    <location>
        <begin position="233"/>
        <end position="237"/>
    </location>
    <ligand>
        <name>GTP</name>
        <dbReference type="ChEBI" id="CHEBI:37565"/>
        <label>2</label>
    </ligand>
</feature>
<evidence type="ECO:0000256" key="2">
    <source>
        <dbReference type="ARBA" id="ARBA00020953"/>
    </source>
</evidence>
<accession>A0A1H3CXG6</accession>
<dbReference type="OrthoDB" id="9805918at2"/>
<dbReference type="FunFam" id="3.40.50.300:FF:000057">
    <property type="entry name" value="GTPase Der"/>
    <property type="match status" value="1"/>
</dbReference>
<dbReference type="FunFam" id="3.40.50.300:FF:000040">
    <property type="entry name" value="GTPase Der"/>
    <property type="match status" value="1"/>
</dbReference>
<reference evidence="13" key="1">
    <citation type="submission" date="2016-10" db="EMBL/GenBank/DDBJ databases">
        <authorList>
            <person name="Varghese N."/>
            <person name="Submissions S."/>
        </authorList>
    </citation>
    <scope>NUCLEOTIDE SEQUENCE [LARGE SCALE GENOMIC DNA]</scope>
    <source>
        <strain evidence="13">DSM 173</strain>
    </source>
</reference>
<feature type="domain" description="EngA-type G" evidence="11">
    <location>
        <begin position="178"/>
        <end position="353"/>
    </location>
</feature>
<dbReference type="HAMAP" id="MF_00195">
    <property type="entry name" value="GTPase_Der"/>
    <property type="match status" value="1"/>
</dbReference>
<feature type="domain" description="EngA-type G" evidence="11">
    <location>
        <begin position="3"/>
        <end position="166"/>
    </location>
</feature>
<keyword evidence="3 8" id="KW-0690">Ribosome biogenesis</keyword>
<evidence type="ECO:0000256" key="5">
    <source>
        <dbReference type="ARBA" id="ARBA00022741"/>
    </source>
</evidence>
<evidence type="ECO:0000256" key="7">
    <source>
        <dbReference type="ARBA" id="ARBA00032345"/>
    </source>
</evidence>
<keyword evidence="6 8" id="KW-0342">GTP-binding</keyword>
<dbReference type="STRING" id="61595.SAMN05421644_10746"/>
<evidence type="ECO:0000256" key="8">
    <source>
        <dbReference type="HAMAP-Rule" id="MF_00195"/>
    </source>
</evidence>
<comment type="subunit">
    <text evidence="8">Associates with the 50S ribosomal subunit.</text>
</comment>
<name>A0A1H3CXG6_ALLWA</name>
<evidence type="ECO:0000259" key="11">
    <source>
        <dbReference type="PROSITE" id="PS51712"/>
    </source>
</evidence>
<evidence type="ECO:0000313" key="13">
    <source>
        <dbReference type="Proteomes" id="UP000198672"/>
    </source>
</evidence>
<feature type="binding site" evidence="8">
    <location>
        <begin position="9"/>
        <end position="16"/>
    </location>
    <ligand>
        <name>GTP</name>
        <dbReference type="ChEBI" id="CHEBI:37565"/>
        <label>1</label>
    </ligand>
</feature>
<comment type="function">
    <text evidence="8 10">GTPase that plays an essential role in the late steps of ribosome biogenesis.</text>
</comment>
<dbReference type="InterPro" id="IPR005225">
    <property type="entry name" value="Small_GTP-bd"/>
</dbReference>
<dbReference type="PROSITE" id="PS51712">
    <property type="entry name" value="G_ENGA"/>
    <property type="match status" value="2"/>
</dbReference>
<dbReference type="PIRSF" id="PIRSF006485">
    <property type="entry name" value="GTP-binding_EngA"/>
    <property type="match status" value="1"/>
</dbReference>
<keyword evidence="13" id="KW-1185">Reference proteome</keyword>
<dbReference type="CDD" id="cd01894">
    <property type="entry name" value="EngA1"/>
    <property type="match status" value="1"/>
</dbReference>
<dbReference type="Pfam" id="PF14714">
    <property type="entry name" value="KH_dom-like"/>
    <property type="match status" value="1"/>
</dbReference>
<evidence type="ECO:0000256" key="6">
    <source>
        <dbReference type="ARBA" id="ARBA00023134"/>
    </source>
</evidence>
<dbReference type="InterPro" id="IPR032859">
    <property type="entry name" value="KH_dom-like"/>
</dbReference>
<feature type="binding site" evidence="8">
    <location>
        <begin position="298"/>
        <end position="301"/>
    </location>
    <ligand>
        <name>GTP</name>
        <dbReference type="ChEBI" id="CHEBI:37565"/>
        <label>2</label>
    </ligand>
</feature>
<dbReference type="GO" id="GO:0005525">
    <property type="term" value="F:GTP binding"/>
    <property type="evidence" value="ECO:0007669"/>
    <property type="project" value="UniProtKB-UniRule"/>
</dbReference>
<feature type="binding site" evidence="8">
    <location>
        <begin position="118"/>
        <end position="121"/>
    </location>
    <ligand>
        <name>GTP</name>
        <dbReference type="ChEBI" id="CHEBI:37565"/>
        <label>1</label>
    </ligand>
</feature>
<dbReference type="CDD" id="cd01895">
    <property type="entry name" value="EngA2"/>
    <property type="match status" value="1"/>
</dbReference>
<gene>
    <name evidence="8" type="primary">der</name>
    <name evidence="12" type="ORF">SAMN05421644_10746</name>
</gene>
<dbReference type="InterPro" id="IPR006073">
    <property type="entry name" value="GTP-bd"/>
</dbReference>
<protein>
    <recommendedName>
        <fullName evidence="2 8">GTPase Der</fullName>
    </recommendedName>
    <alternativeName>
        <fullName evidence="7 8">GTP-binding protein EngA</fullName>
    </alternativeName>
</protein>
<dbReference type="InterPro" id="IPR027417">
    <property type="entry name" value="P-loop_NTPase"/>
</dbReference>
<evidence type="ECO:0000256" key="10">
    <source>
        <dbReference type="RuleBase" id="RU004481"/>
    </source>
</evidence>
<organism evidence="12 13">
    <name type="scientific">Allochromatium warmingii</name>
    <name type="common">Chromatium warmingii</name>
    <dbReference type="NCBI Taxonomy" id="61595"/>
    <lineage>
        <taxon>Bacteria</taxon>
        <taxon>Pseudomonadati</taxon>
        <taxon>Pseudomonadota</taxon>
        <taxon>Gammaproteobacteria</taxon>
        <taxon>Chromatiales</taxon>
        <taxon>Chromatiaceae</taxon>
        <taxon>Allochromatium</taxon>
    </lineage>
</organism>
<dbReference type="PRINTS" id="PR00326">
    <property type="entry name" value="GTP1OBG"/>
</dbReference>
<feature type="binding site" evidence="8">
    <location>
        <begin position="184"/>
        <end position="191"/>
    </location>
    <ligand>
        <name>GTP</name>
        <dbReference type="ChEBI" id="CHEBI:37565"/>
        <label>2</label>
    </ligand>
</feature>
<dbReference type="SUPFAM" id="SSF52540">
    <property type="entry name" value="P-loop containing nucleoside triphosphate hydrolases"/>
    <property type="match status" value="2"/>
</dbReference>
<keyword evidence="4 10" id="KW-0677">Repeat</keyword>
<dbReference type="Pfam" id="PF01926">
    <property type="entry name" value="MMR_HSR1"/>
    <property type="match status" value="2"/>
</dbReference>
<evidence type="ECO:0000256" key="9">
    <source>
        <dbReference type="PROSITE-ProRule" id="PRU01049"/>
    </source>
</evidence>
<dbReference type="EMBL" id="FNOW01000007">
    <property type="protein sequence ID" value="SDX58817.1"/>
    <property type="molecule type" value="Genomic_DNA"/>
</dbReference>
<dbReference type="InterPro" id="IPR016484">
    <property type="entry name" value="GTPase_Der"/>
</dbReference>
<sequence>MLPVITLIGRPNVGKSTLFNRLTRTRDALVADFPGLTRDRQYGIGRIGPRPYIIVDTGGIGTAAEGVEALMERQVQRAIAEADHLLFLVDTRDGCTPDDLDIAQRLRRLGKPITLVVNKSDTTDPTLAVTDFHQLGLGEPWAASATQGLGVRPLIEQVFAQLPEAEDSDAPDSDDGRIKVAVVGRPNAGKSTLINRLLGEERVVTFDSPGTTRDSIFIPFERPGHAQRYTLIDTAGLRRRSRVNDPIEKFSVIKTLQAIEAANVIILVIDAHEGIGEQDATLAGHIIDSGRALVVAINKWDGLDPDARNRVRDQFMRKLAFLDFAKLHRVSALYGSGVGHLLDDVDLAYANATRDLSTPELTRLLEAAVIEHQPPLVHGRRIKLRYAHQGGRNPPIIVIHGNQTDVVPETYKRYLINRFRKELDLLGTPLRLEFKSGTNPYQGKRNILTARQIAKKQRLKKFTQRKS</sequence>
<feature type="binding site" evidence="8">
    <location>
        <begin position="56"/>
        <end position="60"/>
    </location>
    <ligand>
        <name>GTP</name>
        <dbReference type="ChEBI" id="CHEBI:37565"/>
        <label>1</label>
    </ligand>
</feature>
<keyword evidence="5 8" id="KW-0547">Nucleotide-binding</keyword>
<evidence type="ECO:0000256" key="3">
    <source>
        <dbReference type="ARBA" id="ARBA00022517"/>
    </source>
</evidence>
<evidence type="ECO:0000256" key="1">
    <source>
        <dbReference type="ARBA" id="ARBA00008279"/>
    </source>
</evidence>
<comment type="similarity">
    <text evidence="1 8 9 10">Belongs to the TRAFAC class TrmE-Era-EngA-EngB-Septin-like GTPase superfamily. EngA (Der) GTPase family.</text>
</comment>
<dbReference type="AlphaFoldDB" id="A0A1H3CXG6"/>
<dbReference type="GO" id="GO:0043022">
    <property type="term" value="F:ribosome binding"/>
    <property type="evidence" value="ECO:0007669"/>
    <property type="project" value="TreeGrafter"/>
</dbReference>
<dbReference type="InterPro" id="IPR015946">
    <property type="entry name" value="KH_dom-like_a/b"/>
</dbReference>
<dbReference type="PANTHER" id="PTHR43834:SF6">
    <property type="entry name" value="GTPASE DER"/>
    <property type="match status" value="1"/>
</dbReference>
<dbReference type="Gene3D" id="3.40.50.300">
    <property type="entry name" value="P-loop containing nucleotide triphosphate hydrolases"/>
    <property type="match status" value="2"/>
</dbReference>
<proteinExistence type="inferred from homology"/>
<dbReference type="RefSeq" id="WP_091332404.1">
    <property type="nucleotide sequence ID" value="NZ_FNOW01000007.1"/>
</dbReference>
<dbReference type="Gene3D" id="3.30.300.20">
    <property type="match status" value="1"/>
</dbReference>
<evidence type="ECO:0000256" key="4">
    <source>
        <dbReference type="ARBA" id="ARBA00022737"/>
    </source>
</evidence>
<dbReference type="GO" id="GO:0042254">
    <property type="term" value="P:ribosome biogenesis"/>
    <property type="evidence" value="ECO:0007669"/>
    <property type="project" value="UniProtKB-KW"/>
</dbReference>
<dbReference type="PANTHER" id="PTHR43834">
    <property type="entry name" value="GTPASE DER"/>
    <property type="match status" value="1"/>
</dbReference>
<evidence type="ECO:0000313" key="12">
    <source>
        <dbReference type="EMBL" id="SDX58817.1"/>
    </source>
</evidence>
<dbReference type="NCBIfam" id="TIGR03594">
    <property type="entry name" value="GTPase_EngA"/>
    <property type="match status" value="1"/>
</dbReference>
<dbReference type="InterPro" id="IPR031166">
    <property type="entry name" value="G_ENGA"/>
</dbReference>
<dbReference type="FunFam" id="3.30.300.20:FF:000004">
    <property type="entry name" value="GTPase Der"/>
    <property type="match status" value="1"/>
</dbReference>
<dbReference type="Proteomes" id="UP000198672">
    <property type="component" value="Unassembled WGS sequence"/>
</dbReference>
<dbReference type="NCBIfam" id="TIGR00231">
    <property type="entry name" value="small_GTP"/>
    <property type="match status" value="2"/>
</dbReference>